<keyword evidence="1" id="KW-1133">Transmembrane helix</keyword>
<evidence type="ECO:0000313" key="3">
    <source>
        <dbReference type="Proteomes" id="UP001595712"/>
    </source>
</evidence>
<evidence type="ECO:0000313" key="2">
    <source>
        <dbReference type="EMBL" id="MFC3493378.1"/>
    </source>
</evidence>
<protein>
    <submittedName>
        <fullName evidence="2">Uncharacterized protein</fullName>
    </submittedName>
</protein>
<evidence type="ECO:0000256" key="1">
    <source>
        <dbReference type="SAM" id="Phobius"/>
    </source>
</evidence>
<keyword evidence="1" id="KW-0812">Transmembrane</keyword>
<keyword evidence="1" id="KW-0472">Membrane</keyword>
<accession>A0ABV7Q0W8</accession>
<sequence length="86" mass="9104">MAGVLVMPAVTFMSPMAAVSSVPLMRTAGLEIHGFPGSRRAVPDMVRVLAVCGMTAVMGMIVVVFVVPRVVALGVVTVHLRLLPYR</sequence>
<comment type="caution">
    <text evidence="2">The sequence shown here is derived from an EMBL/GenBank/DDBJ whole genome shotgun (WGS) entry which is preliminary data.</text>
</comment>
<gene>
    <name evidence="2" type="ORF">ACFO8M_12895</name>
</gene>
<reference evidence="3" key="1">
    <citation type="journal article" date="2019" name="Int. J. Syst. Evol. Microbiol.">
        <title>The Global Catalogue of Microorganisms (GCM) 10K type strain sequencing project: providing services to taxonomists for standard genome sequencing and annotation.</title>
        <authorList>
            <consortium name="The Broad Institute Genomics Platform"/>
            <consortium name="The Broad Institute Genome Sequencing Center for Infectious Disease"/>
            <person name="Wu L."/>
            <person name="Ma J."/>
        </authorList>
    </citation>
    <scope>NUCLEOTIDE SEQUENCE [LARGE SCALE GENOMIC DNA]</scope>
    <source>
        <strain evidence="3">CGMCC 4.7396</strain>
    </source>
</reference>
<dbReference type="RefSeq" id="WP_387975639.1">
    <property type="nucleotide sequence ID" value="NZ_JBHRWO010000010.1"/>
</dbReference>
<feature type="transmembrane region" description="Helical" evidence="1">
    <location>
        <begin position="45"/>
        <end position="78"/>
    </location>
</feature>
<organism evidence="2 3">
    <name type="scientific">Glycomyces rhizosphaerae</name>
    <dbReference type="NCBI Taxonomy" id="2054422"/>
    <lineage>
        <taxon>Bacteria</taxon>
        <taxon>Bacillati</taxon>
        <taxon>Actinomycetota</taxon>
        <taxon>Actinomycetes</taxon>
        <taxon>Glycomycetales</taxon>
        <taxon>Glycomycetaceae</taxon>
        <taxon>Glycomyces</taxon>
    </lineage>
</organism>
<dbReference type="EMBL" id="JBHRWO010000010">
    <property type="protein sequence ID" value="MFC3493378.1"/>
    <property type="molecule type" value="Genomic_DNA"/>
</dbReference>
<keyword evidence="3" id="KW-1185">Reference proteome</keyword>
<name>A0ABV7Q0W8_9ACTN</name>
<dbReference type="Proteomes" id="UP001595712">
    <property type="component" value="Unassembled WGS sequence"/>
</dbReference>
<proteinExistence type="predicted"/>